<evidence type="ECO:0000313" key="2">
    <source>
        <dbReference type="EMBL" id="CZY50682.1"/>
    </source>
</evidence>
<protein>
    <submittedName>
        <fullName evidence="1">Uncharacterized protein</fullName>
    </submittedName>
</protein>
<accession>A0A286NYY2</accession>
<organism evidence="1">
    <name type="scientific">Enterobacter hormaechei</name>
    <dbReference type="NCBI Taxonomy" id="158836"/>
    <lineage>
        <taxon>Bacteria</taxon>
        <taxon>Pseudomonadati</taxon>
        <taxon>Pseudomonadota</taxon>
        <taxon>Gammaproteobacteria</taxon>
        <taxon>Enterobacterales</taxon>
        <taxon>Enterobacteriaceae</taxon>
        <taxon>Enterobacter</taxon>
        <taxon>Enterobacter cloacae complex</taxon>
    </lineage>
</organism>
<dbReference type="AlphaFoldDB" id="A0A286NYY2"/>
<dbReference type="Proteomes" id="UP000076205">
    <property type="component" value="Unassembled WGS sequence"/>
</dbReference>
<name>A0A286NYY2_9ENTR</name>
<dbReference type="EMBL" id="AP018352">
    <property type="protein sequence ID" value="BBA25927.1"/>
    <property type="molecule type" value="Genomic_DNA"/>
</dbReference>
<evidence type="ECO:0000313" key="1">
    <source>
        <dbReference type="EMBL" id="BBA25927.1"/>
    </source>
</evidence>
<keyword evidence="1" id="KW-0614">Plasmid</keyword>
<gene>
    <name evidence="2" type="ORF">SAMEA2273352_05213</name>
    <name evidence="1" type="ORF">TUM11043_00089</name>
</gene>
<reference evidence="1" key="2">
    <citation type="journal article" date="2018" name="Antimicrob. Agents Chemother.">
        <title>Molecular Characterization of IMP-1-Producing Enterobacter cloacae Complex Isolates in Tokyo.</title>
        <authorList>
            <person name="Aoki K."/>
            <person name="Harada S."/>
            <person name="Yahara K."/>
            <person name="Ishii Y."/>
            <person name="Motooka D."/>
            <person name="Nakamura S."/>
            <person name="Akeda Y."/>
            <person name="Iida T."/>
            <person name="Tomono K."/>
            <person name="Iwata S."/>
            <person name="Moriya K."/>
            <person name="Tateda K."/>
        </authorList>
    </citation>
    <scope>NUCLEOTIDE SEQUENCE</scope>
    <source>
        <strain evidence="1">TUM11043</strain>
        <plasmid evidence="1">pMTY11043_IncHI2</plasmid>
    </source>
</reference>
<proteinExistence type="predicted"/>
<sequence>MPSRFLTPYIPLVNLFSLHVYELILVTTKPKFEL</sequence>
<geneLocation type="plasmid" evidence="1">
    <name>pMTY11043_IncHI2</name>
</geneLocation>
<dbReference type="EMBL" id="FJYW01000031">
    <property type="protein sequence ID" value="CZY50682.1"/>
    <property type="molecule type" value="Genomic_DNA"/>
</dbReference>
<reference evidence="2 3" key="1">
    <citation type="submission" date="2016-03" db="EMBL/GenBank/DDBJ databases">
        <authorList>
            <consortium name="Pathogen Informatics"/>
        </authorList>
    </citation>
    <scope>NUCLEOTIDE SEQUENCE [LARGE SCALE GENOMIC DNA]</scope>
    <source>
        <strain evidence="2">E1424</strain>
        <strain evidence="3">e1424</strain>
    </source>
</reference>
<evidence type="ECO:0000313" key="3">
    <source>
        <dbReference type="Proteomes" id="UP000076205"/>
    </source>
</evidence>